<gene>
    <name evidence="2" type="ORF">E2C01_091986</name>
</gene>
<evidence type="ECO:0000313" key="2">
    <source>
        <dbReference type="EMBL" id="MPC96711.1"/>
    </source>
</evidence>
<comment type="caution">
    <text evidence="2">The sequence shown here is derived from an EMBL/GenBank/DDBJ whole genome shotgun (WGS) entry which is preliminary data.</text>
</comment>
<dbReference type="EMBL" id="VSRR010107029">
    <property type="protein sequence ID" value="MPC96711.1"/>
    <property type="molecule type" value="Genomic_DNA"/>
</dbReference>
<reference evidence="2 3" key="1">
    <citation type="submission" date="2019-05" db="EMBL/GenBank/DDBJ databases">
        <title>Another draft genome of Portunus trituberculatus and its Hox gene families provides insights of decapod evolution.</title>
        <authorList>
            <person name="Jeong J.-H."/>
            <person name="Song I."/>
            <person name="Kim S."/>
            <person name="Choi T."/>
            <person name="Kim D."/>
            <person name="Ryu S."/>
            <person name="Kim W."/>
        </authorList>
    </citation>
    <scope>NUCLEOTIDE SEQUENCE [LARGE SCALE GENOMIC DNA]</scope>
    <source>
        <tissue evidence="2">Muscle</tissue>
    </source>
</reference>
<dbReference type="AlphaFoldDB" id="A0A5B7JFE0"/>
<protein>
    <submittedName>
        <fullName evidence="2">Uncharacterized protein</fullName>
    </submittedName>
</protein>
<dbReference type="Proteomes" id="UP000324222">
    <property type="component" value="Unassembled WGS sequence"/>
</dbReference>
<evidence type="ECO:0000313" key="3">
    <source>
        <dbReference type="Proteomes" id="UP000324222"/>
    </source>
</evidence>
<keyword evidence="3" id="KW-1185">Reference proteome</keyword>
<accession>A0A5B7JFE0</accession>
<proteinExistence type="predicted"/>
<name>A0A5B7JFE0_PORTR</name>
<sequence length="70" mass="7751">MRPQSQVRRGRAAVQDSLKVHRGSAESPLPHKDDLPTRQPAAQTTLPYTPSRCMSVWQGWQGGRVAEKGV</sequence>
<evidence type="ECO:0000256" key="1">
    <source>
        <dbReference type="SAM" id="MobiDB-lite"/>
    </source>
</evidence>
<feature type="region of interest" description="Disordered" evidence="1">
    <location>
        <begin position="1"/>
        <end position="47"/>
    </location>
</feature>
<organism evidence="2 3">
    <name type="scientific">Portunus trituberculatus</name>
    <name type="common">Swimming crab</name>
    <name type="synonym">Neptunus trituberculatus</name>
    <dbReference type="NCBI Taxonomy" id="210409"/>
    <lineage>
        <taxon>Eukaryota</taxon>
        <taxon>Metazoa</taxon>
        <taxon>Ecdysozoa</taxon>
        <taxon>Arthropoda</taxon>
        <taxon>Crustacea</taxon>
        <taxon>Multicrustacea</taxon>
        <taxon>Malacostraca</taxon>
        <taxon>Eumalacostraca</taxon>
        <taxon>Eucarida</taxon>
        <taxon>Decapoda</taxon>
        <taxon>Pleocyemata</taxon>
        <taxon>Brachyura</taxon>
        <taxon>Eubrachyura</taxon>
        <taxon>Portunoidea</taxon>
        <taxon>Portunidae</taxon>
        <taxon>Portuninae</taxon>
        <taxon>Portunus</taxon>
    </lineage>
</organism>